<dbReference type="EMBL" id="NQJF01000003">
    <property type="protein sequence ID" value="OYD25402.1"/>
    <property type="molecule type" value="Genomic_DNA"/>
</dbReference>
<keyword evidence="1" id="KW-1133">Transmembrane helix</keyword>
<keyword evidence="1" id="KW-0472">Membrane</keyword>
<evidence type="ECO:0000313" key="4">
    <source>
        <dbReference type="Proteomes" id="UP000243640"/>
    </source>
</evidence>
<accession>A0A235CLH6</accession>
<proteinExistence type="predicted"/>
<evidence type="ECO:0008006" key="6">
    <source>
        <dbReference type="Google" id="ProtNLM"/>
    </source>
</evidence>
<evidence type="ECO:0000313" key="5">
    <source>
        <dbReference type="Proteomes" id="UP000295058"/>
    </source>
</evidence>
<gene>
    <name evidence="2" type="ORF">B6S09_04060</name>
    <name evidence="3" type="ORF">LY04_00945</name>
</gene>
<reference evidence="3 5" key="2">
    <citation type="submission" date="2019-03" db="EMBL/GenBank/DDBJ databases">
        <title>Genomic Encyclopedia of Archaeal and Bacterial Type Strains, Phase II (KMG-II): from individual species to whole genera.</title>
        <authorList>
            <person name="Goeker M."/>
        </authorList>
    </citation>
    <scope>NUCLEOTIDE SEQUENCE [LARGE SCALE GENOMIC DNA]</scope>
    <source>
        <strain evidence="3 5">DSM 15594</strain>
    </source>
</reference>
<feature type="transmembrane region" description="Helical" evidence="1">
    <location>
        <begin position="35"/>
        <end position="57"/>
    </location>
</feature>
<dbReference type="RefSeq" id="WP_094277233.1">
    <property type="nucleotide sequence ID" value="NZ_JBLWZI010000002.1"/>
</dbReference>
<reference evidence="2 4" key="1">
    <citation type="submission" date="2017-08" db="EMBL/GenBank/DDBJ databases">
        <title>Draft Genome Sequence of the Marine Bacterium Oceanimonas baumannii ATCC 700832.</title>
        <authorList>
            <person name="Mcclelland W.D."/>
            <person name="Brennan M.A."/>
            <person name="Trachtenberg A.M."/>
            <person name="Maclea K.S."/>
        </authorList>
    </citation>
    <scope>NUCLEOTIDE SEQUENCE [LARGE SCALE GENOMIC DNA]</scope>
    <source>
        <strain evidence="2 4">ATCC 700832</strain>
    </source>
</reference>
<dbReference type="InterPro" id="IPR021344">
    <property type="entry name" value="DUF2970"/>
</dbReference>
<dbReference type="OrthoDB" id="5625885at2"/>
<sequence length="58" mass="6784">MNWKHRLQAVLAALFGVQSEQHRRMQFSGSPWPYITLGVVFITLFVLMLLAVVKWVLR</sequence>
<dbReference type="EMBL" id="SODO01000002">
    <property type="protein sequence ID" value="TDW61407.1"/>
    <property type="molecule type" value="Genomic_DNA"/>
</dbReference>
<keyword evidence="5" id="KW-1185">Reference proteome</keyword>
<evidence type="ECO:0000313" key="2">
    <source>
        <dbReference type="EMBL" id="OYD25402.1"/>
    </source>
</evidence>
<keyword evidence="1" id="KW-0812">Transmembrane</keyword>
<organism evidence="2 4">
    <name type="scientific">Oceanimonas baumannii</name>
    <dbReference type="NCBI Taxonomy" id="129578"/>
    <lineage>
        <taxon>Bacteria</taxon>
        <taxon>Pseudomonadati</taxon>
        <taxon>Pseudomonadota</taxon>
        <taxon>Gammaproteobacteria</taxon>
        <taxon>Aeromonadales</taxon>
        <taxon>Aeromonadaceae</taxon>
        <taxon>Oceanimonas</taxon>
    </lineage>
</organism>
<dbReference type="Proteomes" id="UP000243640">
    <property type="component" value="Unassembled WGS sequence"/>
</dbReference>
<comment type="caution">
    <text evidence="2">The sequence shown here is derived from an EMBL/GenBank/DDBJ whole genome shotgun (WGS) entry which is preliminary data.</text>
</comment>
<protein>
    <recommendedName>
        <fullName evidence="6">DUF2970 domain-containing protein</fullName>
    </recommendedName>
</protein>
<dbReference type="Proteomes" id="UP000295058">
    <property type="component" value="Unassembled WGS sequence"/>
</dbReference>
<evidence type="ECO:0000256" key="1">
    <source>
        <dbReference type="SAM" id="Phobius"/>
    </source>
</evidence>
<evidence type="ECO:0000313" key="3">
    <source>
        <dbReference type="EMBL" id="TDW61407.1"/>
    </source>
</evidence>
<dbReference type="AlphaFoldDB" id="A0A235CLH6"/>
<name>A0A235CLH6_9GAMM</name>
<dbReference type="Pfam" id="PF11174">
    <property type="entry name" value="DUF2970"/>
    <property type="match status" value="1"/>
</dbReference>